<dbReference type="Pfam" id="PF06646">
    <property type="entry name" value="CypI"/>
    <property type="match status" value="1"/>
</dbReference>
<dbReference type="NCBIfam" id="NF045838">
    <property type="entry name" value="MG289_thiam_LP"/>
    <property type="match status" value="1"/>
</dbReference>
<dbReference type="STRING" id="272635.gene:17576812"/>
<proteinExistence type="predicted"/>
<evidence type="ECO:0000256" key="2">
    <source>
        <dbReference type="SAM" id="SignalP"/>
    </source>
</evidence>
<dbReference type="RefSeq" id="WP_010925029.1">
    <property type="nucleotide sequence ID" value="NC_002771.1"/>
</dbReference>
<keyword evidence="4" id="KW-1185">Reference proteome</keyword>
<sequence length="412" mass="46952">MKLKKFKILAGVFLFLPAITFVSCVGNSKTTEPGNKQSSDVKNNNSTTAQKWDKDVSLTLRTQYWELKAGDGKEEKFLKAFSEEFKKLKDADPETKNLDDVNFTIKHQDDSGLVVQGLQTGTDDFGIANVTETVTRQDSESKKLLSKLHTLTRAFKFDKDANAKYVNGQNDDPLRKIATDTNAIFNKEPLYNNWTREAQKWDGKKYEFLYSNPDDLVSFYRGILFIHGTESDLNQIKKAWNEKNWDTFRNFGIISTANTNSSGKYLLQESLIRKHFNLGQNFTLATDKLNHPSKYRVGIGRDIGQDANFKIAFDEEGSFAWTENKKDGKRYTSKIENGKVEVLTATERLPYDIGSFRKDFDEKQANLIVQTFINLGKSGKDSFGPFVGYNGYKSIANFDEEVRKIFNNAYGQ</sequence>
<feature type="signal peptide" evidence="2">
    <location>
        <begin position="1"/>
        <end position="24"/>
    </location>
</feature>
<dbReference type="Proteomes" id="UP000000528">
    <property type="component" value="Chromosome"/>
</dbReference>
<dbReference type="HOGENOM" id="CLU_055613_0_0_14"/>
<organism evidence="4">
    <name type="scientific">Mycoplasmopsis pulmonis (strain UAB CTIP)</name>
    <name type="common">Mycoplasma pulmonis</name>
    <dbReference type="NCBI Taxonomy" id="272635"/>
    <lineage>
        <taxon>Bacteria</taxon>
        <taxon>Bacillati</taxon>
        <taxon>Mycoplasmatota</taxon>
        <taxon>Mycoplasmoidales</taxon>
        <taxon>Metamycoplasmataceae</taxon>
        <taxon>Mycoplasmopsis</taxon>
    </lineage>
</organism>
<comment type="function">
    <text evidence="1">Part of a high-affinity transport system.</text>
</comment>
<dbReference type="EMBL" id="AL445563">
    <property type="protein sequence ID" value="CAC13398.1"/>
    <property type="molecule type" value="Genomic_DNA"/>
</dbReference>
<dbReference type="KEGG" id="mpu:MYPU_2250"/>
<gene>
    <name evidence="3" type="ordered locus">MYPU_2250</name>
</gene>
<dbReference type="PIRSF" id="PIRSF004523">
    <property type="entry name" value="Mycoplasma_p37"/>
    <property type="match status" value="1"/>
</dbReference>
<dbReference type="BioCyc" id="MPUL272635:G1GT6-224-MONOMER"/>
<keyword evidence="3" id="KW-0449">Lipoprotein</keyword>
<dbReference type="AlphaFoldDB" id="Q98QY5"/>
<dbReference type="PIR" id="A90540">
    <property type="entry name" value="A90540"/>
</dbReference>
<evidence type="ECO:0000313" key="4">
    <source>
        <dbReference type="Proteomes" id="UP000000528"/>
    </source>
</evidence>
<evidence type="ECO:0000313" key="3">
    <source>
        <dbReference type="EMBL" id="CAC13398.1"/>
    </source>
</evidence>
<feature type="chain" id="PRO_5004322883" description="High affinity transport system protein" evidence="2">
    <location>
        <begin position="25"/>
        <end position="412"/>
    </location>
</feature>
<dbReference type="Gene3D" id="3.40.190.180">
    <property type="entry name" value="Cypl, domain I"/>
    <property type="match status" value="1"/>
</dbReference>
<keyword evidence="1" id="KW-0813">Transport</keyword>
<name>Q98QY5_MYCPU</name>
<dbReference type="PROSITE" id="PS51257">
    <property type="entry name" value="PROKAR_LIPOPROTEIN"/>
    <property type="match status" value="1"/>
</dbReference>
<reference evidence="3 4" key="1">
    <citation type="journal article" date="2001" name="Nucleic Acids Res.">
        <title>The complete genome sequence of the murine respiratory pathogen Mycoplasma pulmonis.</title>
        <authorList>
            <person name="Chambaud I."/>
            <person name="Heilig R."/>
            <person name="Ferris S."/>
            <person name="Barbe V."/>
            <person name="Samson D."/>
            <person name="Galisson F."/>
            <person name="Moszer I."/>
            <person name="Dybvig K."/>
            <person name="Wroblewski H."/>
            <person name="Viari A."/>
            <person name="Rocha E.P.C."/>
            <person name="Blanchard A."/>
        </authorList>
    </citation>
    <scope>NUCLEOTIDE SEQUENCE [LARGE SCALE GENOMIC DNA]</scope>
    <source>
        <strain evidence="3 4">UAB CTIP</strain>
    </source>
</reference>
<dbReference type="InterPro" id="IPR010592">
    <property type="entry name" value="CypI"/>
</dbReference>
<dbReference type="Gene3D" id="3.40.190.190">
    <property type="entry name" value="CypI, domain 2"/>
    <property type="match status" value="1"/>
</dbReference>
<keyword evidence="2" id="KW-0732">Signal</keyword>
<dbReference type="InterPro" id="IPR043099">
    <property type="entry name" value="CypI_dom_I"/>
</dbReference>
<accession>Q98QY5</accession>
<protein>
    <recommendedName>
        <fullName evidence="1">High affinity transport system protein</fullName>
    </recommendedName>
</protein>
<dbReference type="InterPro" id="IPR043100">
    <property type="entry name" value="CypI_dom_II"/>
</dbReference>
<dbReference type="eggNOG" id="ENOG5031Y7G">
    <property type="taxonomic scope" value="Bacteria"/>
</dbReference>
<evidence type="ECO:0000256" key="1">
    <source>
        <dbReference type="PIRNR" id="PIRNR004523"/>
    </source>
</evidence>